<dbReference type="RefSeq" id="WP_264773908.1">
    <property type="nucleotide sequence ID" value="NZ_JAPDOG010000069.1"/>
</dbReference>
<dbReference type="InterPro" id="IPR025586">
    <property type="entry name" value="PcfJ"/>
</dbReference>
<sequence length="748" mass="83597">MAIDDRRAADLRARYGFLDTLRARYAPGIDPERILAAQSAYDQLLRRSSTFLTGPEAEERFGIRKGVLTFSTPYATGGARACYVTIILKDGSVFRSGRAAAPDPALGTHGGRTTSFSASLLEDLFGPEMHYRLDGVSFESRDPWLDFSETVVRFRCAEAANQAQMAGSRALELLGKHLDLEALADKQALKRFRMALSHVVFSGMSGRVKFRTGLLRKHLDPDILKVMDRNYLPTLQDYAVLSASRAEVLSASAPTADRIRNIDSLAPWISWDASRTRKERSLRRVQACNAYPLLSRRFVREELPDEFATLGQDTGGETAFLPLIDAGAPLAPAIAASTGAGKAAVRALQGLTWQRSGQSIHQPYLFKGSRRGPRSLALLDLLPPDFFPKDRNEWRAAQKCFDALNTFTPIDDALRRRFLEIRGRWRDYAAIMDDIATARDLTHDYTQRVFNPALERVRSARPECRHFPIQMKKHATLGPFDPSTTPLKVIARLSRLWHQERDTREQAVLERYPELALKAAGWQPFIGEMRPDGPIRIRELTSRSQLVSQGRREMHCVGGYAGEVMSGRTMIFSIENEAGKILSTLSLVLEDDKWRIDQNYAKGNTTPDAACVCAARSVARAANRAWDDDGLRQSYLDALTAAARADRDVERILSRGAKDDDPAFRAEMFERFYSRYQAKGCGHASLDVLGRKISDLMDMEMDAEKLRPARIMETERLGYESARPGDGLPQTVAGEPEDSLDMDLAAPF</sequence>
<protein>
    <submittedName>
        <fullName evidence="2">PcfJ domain-containing protein</fullName>
    </submittedName>
</protein>
<dbReference type="Pfam" id="PF14284">
    <property type="entry name" value="PcfJ"/>
    <property type="match status" value="1"/>
</dbReference>
<proteinExistence type="predicted"/>
<dbReference type="Proteomes" id="UP001207582">
    <property type="component" value="Unassembled WGS sequence"/>
</dbReference>
<feature type="region of interest" description="Disordered" evidence="1">
    <location>
        <begin position="718"/>
        <end position="748"/>
    </location>
</feature>
<reference evidence="2 3" key="1">
    <citation type="submission" date="2022-10" db="EMBL/GenBank/DDBJ databases">
        <title>Defluviimonas sp. CAU 1641 isolated from mud.</title>
        <authorList>
            <person name="Kim W."/>
        </authorList>
    </citation>
    <scope>NUCLEOTIDE SEQUENCE [LARGE SCALE GENOMIC DNA]</scope>
    <source>
        <strain evidence="2 3">CAU 1641</strain>
    </source>
</reference>
<evidence type="ECO:0000256" key="1">
    <source>
        <dbReference type="SAM" id="MobiDB-lite"/>
    </source>
</evidence>
<keyword evidence="3" id="KW-1185">Reference proteome</keyword>
<comment type="caution">
    <text evidence="2">The sequence shown here is derived from an EMBL/GenBank/DDBJ whole genome shotgun (WGS) entry which is preliminary data.</text>
</comment>
<accession>A0ABT3JBG0</accession>
<dbReference type="EMBL" id="JAPDOG010000069">
    <property type="protein sequence ID" value="MCW3784779.1"/>
    <property type="molecule type" value="Genomic_DNA"/>
</dbReference>
<evidence type="ECO:0000313" key="2">
    <source>
        <dbReference type="EMBL" id="MCW3784779.1"/>
    </source>
</evidence>
<gene>
    <name evidence="2" type="ORF">OM960_25045</name>
</gene>
<organism evidence="2 3">
    <name type="scientific">Defluviimonas salinarum</name>
    <dbReference type="NCBI Taxonomy" id="2992147"/>
    <lineage>
        <taxon>Bacteria</taxon>
        <taxon>Pseudomonadati</taxon>
        <taxon>Pseudomonadota</taxon>
        <taxon>Alphaproteobacteria</taxon>
        <taxon>Rhodobacterales</taxon>
        <taxon>Paracoccaceae</taxon>
        <taxon>Albidovulum</taxon>
    </lineage>
</organism>
<name>A0ABT3JBG0_9RHOB</name>
<evidence type="ECO:0000313" key="3">
    <source>
        <dbReference type="Proteomes" id="UP001207582"/>
    </source>
</evidence>